<keyword evidence="4" id="KW-1185">Reference proteome</keyword>
<protein>
    <recommendedName>
        <fullName evidence="5">DUF1674 domain-containing protein</fullName>
    </recommendedName>
</protein>
<name>A0A1I2JJL8_9GAMM</name>
<evidence type="ECO:0000313" key="3">
    <source>
        <dbReference type="EMBL" id="SFF55042.1"/>
    </source>
</evidence>
<evidence type="ECO:0008006" key="5">
    <source>
        <dbReference type="Google" id="ProtNLM"/>
    </source>
</evidence>
<proteinExistence type="inferred from homology"/>
<dbReference type="Pfam" id="PF07896">
    <property type="entry name" value="DUF1674"/>
    <property type="match status" value="1"/>
</dbReference>
<dbReference type="Proteomes" id="UP000199771">
    <property type="component" value="Unassembled WGS sequence"/>
</dbReference>
<sequence>MSARKDPPSDSLASRAPRDAVPLAELLEQQRKPVPEIGGRTDGPEPTRYGDWEKNGRCIDF</sequence>
<reference evidence="3 4" key="1">
    <citation type="submission" date="2016-10" db="EMBL/GenBank/DDBJ databases">
        <authorList>
            <person name="de Groot N.N."/>
        </authorList>
    </citation>
    <scope>NUCLEOTIDE SEQUENCE [LARGE SCALE GENOMIC DNA]</scope>
    <source>
        <strain evidence="3 4">DSM 23609</strain>
    </source>
</reference>
<feature type="compositionally biased region" description="Basic and acidic residues" evidence="2">
    <location>
        <begin position="42"/>
        <end position="61"/>
    </location>
</feature>
<dbReference type="EMBL" id="FOOC01000008">
    <property type="protein sequence ID" value="SFF55042.1"/>
    <property type="molecule type" value="Genomic_DNA"/>
</dbReference>
<feature type="region of interest" description="Disordered" evidence="2">
    <location>
        <begin position="1"/>
        <end position="61"/>
    </location>
</feature>
<dbReference type="AlphaFoldDB" id="A0A1I2JJL8"/>
<organism evidence="3 4">
    <name type="scientific">Fontimonas thermophila</name>
    <dbReference type="NCBI Taxonomy" id="1076937"/>
    <lineage>
        <taxon>Bacteria</taxon>
        <taxon>Pseudomonadati</taxon>
        <taxon>Pseudomonadota</taxon>
        <taxon>Gammaproteobacteria</taxon>
        <taxon>Nevskiales</taxon>
        <taxon>Nevskiaceae</taxon>
        <taxon>Fontimonas</taxon>
    </lineage>
</organism>
<dbReference type="InterPro" id="IPR012875">
    <property type="entry name" value="SDHF4"/>
</dbReference>
<dbReference type="STRING" id="1076937.SAMN04488120_10862"/>
<evidence type="ECO:0000256" key="2">
    <source>
        <dbReference type="SAM" id="MobiDB-lite"/>
    </source>
</evidence>
<gene>
    <name evidence="3" type="ORF">SAMN04488120_10862</name>
</gene>
<accession>A0A1I2JJL8</accession>
<comment type="similarity">
    <text evidence="1">Belongs to the SDHAF4 family.</text>
</comment>
<evidence type="ECO:0000256" key="1">
    <source>
        <dbReference type="ARBA" id="ARBA00005701"/>
    </source>
</evidence>
<evidence type="ECO:0000313" key="4">
    <source>
        <dbReference type="Proteomes" id="UP000199771"/>
    </source>
</evidence>